<comment type="catalytic activity">
    <reaction evidence="6 8">
        <text>(sulfur carrier)-H + L-cysteine = (sulfur carrier)-SH + L-alanine</text>
        <dbReference type="Rhea" id="RHEA:43892"/>
        <dbReference type="Rhea" id="RHEA-COMP:14737"/>
        <dbReference type="Rhea" id="RHEA-COMP:14739"/>
        <dbReference type="ChEBI" id="CHEBI:29917"/>
        <dbReference type="ChEBI" id="CHEBI:35235"/>
        <dbReference type="ChEBI" id="CHEBI:57972"/>
        <dbReference type="ChEBI" id="CHEBI:64428"/>
        <dbReference type="EC" id="2.8.1.7"/>
    </reaction>
</comment>
<dbReference type="RefSeq" id="WP_338292875.1">
    <property type="nucleotide sequence ID" value="NZ_AP027272.1"/>
</dbReference>
<dbReference type="NCBIfam" id="TIGR01979">
    <property type="entry name" value="sufS"/>
    <property type="match status" value="1"/>
</dbReference>
<dbReference type="GO" id="GO:0030170">
    <property type="term" value="F:pyridoxal phosphate binding"/>
    <property type="evidence" value="ECO:0007669"/>
    <property type="project" value="UniProtKB-UniRule"/>
</dbReference>
<dbReference type="Pfam" id="PF00266">
    <property type="entry name" value="Aminotran_5"/>
    <property type="match status" value="1"/>
</dbReference>
<dbReference type="GO" id="GO:0031071">
    <property type="term" value="F:cysteine desulfurase activity"/>
    <property type="evidence" value="ECO:0007669"/>
    <property type="project" value="UniProtKB-UniRule"/>
</dbReference>
<proteinExistence type="inferred from homology"/>
<evidence type="ECO:0000256" key="5">
    <source>
        <dbReference type="ARBA" id="ARBA00022898"/>
    </source>
</evidence>
<sequence length="405" mass="43787">MSLDVVAIRQQFPILQRTVDGNPLVYLDNAATTQKPQAVIDAISHYCTHCNSNVHRGAHTLADEATRLYEAAREKVANFINAFDKKEVIWTAGTTESINIVANGAKQLLKAGDEVIVTEMEHHANLVTWQQVCKVSGATLKIAPITDDGELNLAEFQRLLCDATKFVAIPHISNALGTINPLSELIPMAKAVGAWVMIDGAQGIAHGDVDVQALGCDFYAFSGHKFFAPTGIGVLWGRAEVLCDWPVWQTGGEMISVVTYESATWGELPNRLEAGTPNIAGAVGLGAAIDWFNTLDLEAVKQHEKRLMDKAVELSATVDGLIIKGNAANKIGVFSFVIEGTHPADIGFLLDKQGIAIRTGDHCAQPLMQRLGVPGTARASFSIYNTVEDIEALFIALKKVKMMLM</sequence>
<evidence type="ECO:0000313" key="11">
    <source>
        <dbReference type="Proteomes" id="UP001333710"/>
    </source>
</evidence>
<dbReference type="PANTHER" id="PTHR43586">
    <property type="entry name" value="CYSTEINE DESULFURASE"/>
    <property type="match status" value="1"/>
</dbReference>
<keyword evidence="4 8" id="KW-0808">Transferase</keyword>
<keyword evidence="11" id="KW-1185">Reference proteome</keyword>
<evidence type="ECO:0000259" key="9">
    <source>
        <dbReference type="Pfam" id="PF00266"/>
    </source>
</evidence>
<comment type="function">
    <text evidence="8">Catalyzes the removal of elemental sulfur and selenium atoms from L-cysteine, L-cystine, L-selenocysteine, and L-selenocystine to produce L-alanine.</text>
</comment>
<dbReference type="InterPro" id="IPR000192">
    <property type="entry name" value="Aminotrans_V_dom"/>
</dbReference>
<dbReference type="InterPro" id="IPR020578">
    <property type="entry name" value="Aminotrans_V_PyrdxlP_BS"/>
</dbReference>
<feature type="domain" description="Aminotransferase class V" evidence="9">
    <location>
        <begin position="25"/>
        <end position="393"/>
    </location>
</feature>
<comment type="similarity">
    <text evidence="2 8">Belongs to the class-V pyridoxal-phosphate-dependent aminotransferase family. Csd subfamily.</text>
</comment>
<organism evidence="10 11">
    <name type="scientific">Planctobacterium marinum</name>
    <dbReference type="NCBI Taxonomy" id="1631968"/>
    <lineage>
        <taxon>Bacteria</taxon>
        <taxon>Pseudomonadati</taxon>
        <taxon>Pseudomonadota</taxon>
        <taxon>Gammaproteobacteria</taxon>
        <taxon>Alteromonadales</taxon>
        <taxon>Alteromonadaceae</taxon>
        <taxon>Planctobacterium</taxon>
    </lineage>
</organism>
<evidence type="ECO:0000256" key="8">
    <source>
        <dbReference type="RuleBase" id="RU004506"/>
    </source>
</evidence>
<dbReference type="Gene3D" id="3.40.640.10">
    <property type="entry name" value="Type I PLP-dependent aspartate aminotransferase-like (Major domain)"/>
    <property type="match status" value="1"/>
</dbReference>
<evidence type="ECO:0000256" key="4">
    <source>
        <dbReference type="ARBA" id="ARBA00022679"/>
    </source>
</evidence>
<evidence type="ECO:0000256" key="3">
    <source>
        <dbReference type="ARBA" id="ARBA00012239"/>
    </source>
</evidence>
<dbReference type="InterPro" id="IPR010970">
    <property type="entry name" value="Cys_dSase_SufS"/>
</dbReference>
<comment type="cofactor">
    <cofactor evidence="1 7">
        <name>pyridoxal 5'-phosphate</name>
        <dbReference type="ChEBI" id="CHEBI:597326"/>
    </cofactor>
</comment>
<reference evidence="10" key="1">
    <citation type="submission" date="2023-01" db="EMBL/GenBank/DDBJ databases">
        <title>Complete genome sequence of Planctobacterium marinum strain Dej080120_11.</title>
        <authorList>
            <person name="Ueki S."/>
            <person name="Maruyama F."/>
        </authorList>
    </citation>
    <scope>NUCLEOTIDE SEQUENCE</scope>
    <source>
        <strain evidence="10">Dej080120_11</strain>
    </source>
</reference>
<dbReference type="CDD" id="cd06453">
    <property type="entry name" value="SufS_like"/>
    <property type="match status" value="1"/>
</dbReference>
<evidence type="ECO:0000313" key="10">
    <source>
        <dbReference type="EMBL" id="BDX06879.1"/>
    </source>
</evidence>
<evidence type="ECO:0000256" key="2">
    <source>
        <dbReference type="ARBA" id="ARBA00010447"/>
    </source>
</evidence>
<dbReference type="AlphaFoldDB" id="A0AA48HKG4"/>
<name>A0AA48HKG4_9ALTE</name>
<protein>
    <recommendedName>
        <fullName evidence="3 8">Cysteine desulfurase</fullName>
        <ecNumber evidence="3 8">2.8.1.7</ecNumber>
    </recommendedName>
</protein>
<accession>A0AA48HKG4</accession>
<dbReference type="PANTHER" id="PTHR43586:SF8">
    <property type="entry name" value="CYSTEINE DESULFURASE 1, CHLOROPLASTIC"/>
    <property type="match status" value="1"/>
</dbReference>
<dbReference type="PROSITE" id="PS00595">
    <property type="entry name" value="AA_TRANSFER_CLASS_5"/>
    <property type="match status" value="1"/>
</dbReference>
<dbReference type="InterPro" id="IPR015424">
    <property type="entry name" value="PyrdxlP-dep_Trfase"/>
</dbReference>
<dbReference type="InterPro" id="IPR015421">
    <property type="entry name" value="PyrdxlP-dep_Trfase_major"/>
</dbReference>
<dbReference type="InterPro" id="IPR015422">
    <property type="entry name" value="PyrdxlP-dep_Trfase_small"/>
</dbReference>
<evidence type="ECO:0000256" key="6">
    <source>
        <dbReference type="ARBA" id="ARBA00050776"/>
    </source>
</evidence>
<dbReference type="EMBL" id="AP027272">
    <property type="protein sequence ID" value="BDX06879.1"/>
    <property type="molecule type" value="Genomic_DNA"/>
</dbReference>
<dbReference type="GO" id="GO:0006534">
    <property type="term" value="P:cysteine metabolic process"/>
    <property type="evidence" value="ECO:0007669"/>
    <property type="project" value="UniProtKB-UniRule"/>
</dbReference>
<dbReference type="Proteomes" id="UP001333710">
    <property type="component" value="Chromosome"/>
</dbReference>
<dbReference type="KEGG" id="pmaw:MACH26_24000"/>
<evidence type="ECO:0000256" key="1">
    <source>
        <dbReference type="ARBA" id="ARBA00001933"/>
    </source>
</evidence>
<gene>
    <name evidence="10" type="ORF">MACH26_24000</name>
</gene>
<dbReference type="EC" id="2.8.1.7" evidence="3 8"/>
<keyword evidence="5 8" id="KW-0663">Pyridoxal phosphate</keyword>
<dbReference type="Gene3D" id="3.90.1150.10">
    <property type="entry name" value="Aspartate Aminotransferase, domain 1"/>
    <property type="match status" value="1"/>
</dbReference>
<dbReference type="SUPFAM" id="SSF53383">
    <property type="entry name" value="PLP-dependent transferases"/>
    <property type="match status" value="1"/>
</dbReference>
<evidence type="ECO:0000256" key="7">
    <source>
        <dbReference type="RuleBase" id="RU004504"/>
    </source>
</evidence>